<evidence type="ECO:0000313" key="2">
    <source>
        <dbReference type="EMBL" id="OHA62028.1"/>
    </source>
</evidence>
<keyword evidence="1" id="KW-0812">Transmembrane</keyword>
<comment type="caution">
    <text evidence="2">The sequence shown here is derived from an EMBL/GenBank/DDBJ whole genome shotgun (WGS) entry which is preliminary data.</text>
</comment>
<proteinExistence type="predicted"/>
<keyword evidence="1" id="KW-0472">Membrane</keyword>
<sequence length="108" mass="12560">MTIKEKLKSFKEKIRGFLFFLKRFPWTIGERVFPFFVVMIILAVVIGALFFLKFVVLISRQALPVSSELPVLDEPALEKILRNWQSRQRKLEAADGLDYPDLFSPKGE</sequence>
<name>A0A1G2QNI6_9BACT</name>
<reference evidence="2 3" key="1">
    <citation type="journal article" date="2016" name="Nat. Commun.">
        <title>Thousands of microbial genomes shed light on interconnected biogeochemical processes in an aquifer system.</title>
        <authorList>
            <person name="Anantharaman K."/>
            <person name="Brown C.T."/>
            <person name="Hug L.A."/>
            <person name="Sharon I."/>
            <person name="Castelle C.J."/>
            <person name="Probst A.J."/>
            <person name="Thomas B.C."/>
            <person name="Singh A."/>
            <person name="Wilkins M.J."/>
            <person name="Karaoz U."/>
            <person name="Brodie E.L."/>
            <person name="Williams K.H."/>
            <person name="Hubbard S.S."/>
            <person name="Banfield J.F."/>
        </authorList>
    </citation>
    <scope>NUCLEOTIDE SEQUENCE [LARGE SCALE GENOMIC DNA]</scope>
</reference>
<dbReference type="AlphaFoldDB" id="A0A1G2QNI6"/>
<dbReference type="Proteomes" id="UP000179245">
    <property type="component" value="Unassembled WGS sequence"/>
</dbReference>
<keyword evidence="1" id="KW-1133">Transmembrane helix</keyword>
<organism evidence="2 3">
    <name type="scientific">Candidatus Wildermuthbacteria bacterium GWA2_46_15</name>
    <dbReference type="NCBI Taxonomy" id="1802443"/>
    <lineage>
        <taxon>Bacteria</taxon>
        <taxon>Candidatus Wildermuthiibacteriota</taxon>
    </lineage>
</organism>
<protein>
    <submittedName>
        <fullName evidence="2">Uncharacterized protein</fullName>
    </submittedName>
</protein>
<dbReference type="STRING" id="1802443.A2117_01960"/>
<feature type="transmembrane region" description="Helical" evidence="1">
    <location>
        <begin position="32"/>
        <end position="52"/>
    </location>
</feature>
<accession>A0A1G2QNI6</accession>
<evidence type="ECO:0000313" key="3">
    <source>
        <dbReference type="Proteomes" id="UP000179245"/>
    </source>
</evidence>
<gene>
    <name evidence="2" type="ORF">A2117_01960</name>
</gene>
<evidence type="ECO:0000256" key="1">
    <source>
        <dbReference type="SAM" id="Phobius"/>
    </source>
</evidence>
<dbReference type="EMBL" id="MHTO01000022">
    <property type="protein sequence ID" value="OHA62028.1"/>
    <property type="molecule type" value="Genomic_DNA"/>
</dbReference>